<sequence>MRGAPTTTATSPRPTRSSATVEQPEATHRGRRNLPLPTLVLIEGVLAAGLVGWAVSGSSLGWIALIIAALASLALIPLRGRRSMAGAWSHRAGFRWARARRATTDLIPASFDIPAGPQTGRTPLRTPTSGTDTIGARWVGDTLITVLRVSPGTPAVTYLTPAGATVSDPTGQLVPLDALAECINPFDIRLDSIEVISHGVRSWGGGPIAQTYHRTLGPLAATAHRSVLVVLRLNPLDCADAVARRGGGAVGALRTATISTRRVANRLSESGLRVAVLNAAEITTVTTQLSEGAPIDDMGEEWDSIAAGDLRFRSALIDPAVLDTVLSTIWVNTALSTTTTVRLRHDSEGGLEVSGMVRFAELPSAGRAVDSLPAGLTVLEGYQFDALAASLPIAVPGRLDRHLHGAHGDDALALLRAIRIPAGGCGQLVGADHSGRAVAVPLLGPDVRAVAVCAGPQVVGQVILRAIAIGAAVTVHSVRPTHWQNLIAQVGDQRRLALSSDRVQTPMGHRVAVYDGLTPPPAEPHTTHLTVLAPGDPRVTDLVPDAAVIVRQNPRAPQDISVTTAHERVAVTMVATPDEWKMLGR</sequence>
<proteinExistence type="inferred from homology"/>
<feature type="transmembrane region" description="Helical" evidence="8">
    <location>
        <begin position="34"/>
        <end position="54"/>
    </location>
</feature>
<evidence type="ECO:0000256" key="7">
    <source>
        <dbReference type="SAM" id="MobiDB-lite"/>
    </source>
</evidence>
<feature type="region of interest" description="Disordered" evidence="7">
    <location>
        <begin position="1"/>
        <end position="30"/>
    </location>
</feature>
<feature type="domain" description="Type VII secretion system protein EccE" evidence="9">
    <location>
        <begin position="221"/>
        <end position="312"/>
    </location>
</feature>
<evidence type="ECO:0000256" key="3">
    <source>
        <dbReference type="ARBA" id="ARBA00022475"/>
    </source>
</evidence>
<accession>A0A6L7GLV5</accession>
<dbReference type="Proteomes" id="UP000475545">
    <property type="component" value="Unassembled WGS sequence"/>
</dbReference>
<keyword evidence="11" id="KW-1185">Reference proteome</keyword>
<comment type="subcellular location">
    <subcellularLocation>
        <location evidence="1">Cell membrane</location>
    </subcellularLocation>
</comment>
<keyword evidence="3" id="KW-1003">Cell membrane</keyword>
<feature type="transmembrane region" description="Helical" evidence="8">
    <location>
        <begin position="60"/>
        <end position="78"/>
    </location>
</feature>
<comment type="caution">
    <text evidence="10">The sequence shown here is derived from an EMBL/GenBank/DDBJ whole genome shotgun (WGS) entry which is preliminary data.</text>
</comment>
<name>A0A6L7GLV5_9ACTN</name>
<evidence type="ECO:0000256" key="6">
    <source>
        <dbReference type="ARBA" id="ARBA00023136"/>
    </source>
</evidence>
<evidence type="ECO:0000256" key="8">
    <source>
        <dbReference type="SAM" id="Phobius"/>
    </source>
</evidence>
<dbReference type="GO" id="GO:0005886">
    <property type="term" value="C:plasma membrane"/>
    <property type="evidence" value="ECO:0007669"/>
    <property type="project" value="UniProtKB-SubCell"/>
</dbReference>
<reference evidence="10 11" key="1">
    <citation type="submission" date="2019-11" db="EMBL/GenBank/DDBJ databases">
        <title>Gordonia sp. nov., a novel actinobacterium isolated from mangrove soil in Hainan.</title>
        <authorList>
            <person name="Huang X."/>
            <person name="Xie Y."/>
            <person name="Chu X."/>
            <person name="Xiao K."/>
        </authorList>
    </citation>
    <scope>NUCLEOTIDE SEQUENCE [LARGE SCALE GENOMIC DNA]</scope>
    <source>
        <strain evidence="10 11">HNM0687</strain>
    </source>
</reference>
<organism evidence="10 11">
    <name type="scientific">Gordonia mangrovi</name>
    <dbReference type="NCBI Taxonomy" id="2665643"/>
    <lineage>
        <taxon>Bacteria</taxon>
        <taxon>Bacillati</taxon>
        <taxon>Actinomycetota</taxon>
        <taxon>Actinomycetes</taxon>
        <taxon>Mycobacteriales</taxon>
        <taxon>Gordoniaceae</taxon>
        <taxon>Gordonia</taxon>
    </lineage>
</organism>
<dbReference type="EMBL" id="WMBR01000001">
    <property type="protein sequence ID" value="MXP20860.1"/>
    <property type="molecule type" value="Genomic_DNA"/>
</dbReference>
<keyword evidence="5 8" id="KW-1133">Transmembrane helix</keyword>
<dbReference type="NCBIfam" id="TIGR03923">
    <property type="entry name" value="T7SS_EccE"/>
    <property type="match status" value="1"/>
</dbReference>
<keyword evidence="4 8" id="KW-0812">Transmembrane</keyword>
<comment type="similarity">
    <text evidence="2">Belongs to the EccE family.</text>
</comment>
<evidence type="ECO:0000256" key="2">
    <source>
        <dbReference type="ARBA" id="ARBA00007759"/>
    </source>
</evidence>
<evidence type="ECO:0000256" key="4">
    <source>
        <dbReference type="ARBA" id="ARBA00022692"/>
    </source>
</evidence>
<dbReference type="AlphaFoldDB" id="A0A6L7GLV5"/>
<protein>
    <submittedName>
        <fullName evidence="10">Type VII secretion protein EccE</fullName>
    </submittedName>
</protein>
<feature type="compositionally biased region" description="Low complexity" evidence="7">
    <location>
        <begin position="1"/>
        <end position="20"/>
    </location>
</feature>
<dbReference type="InterPro" id="IPR050051">
    <property type="entry name" value="EccE_dom"/>
</dbReference>
<dbReference type="InterPro" id="IPR021368">
    <property type="entry name" value="T7SS_EccE"/>
</dbReference>
<evidence type="ECO:0000256" key="5">
    <source>
        <dbReference type="ARBA" id="ARBA00022989"/>
    </source>
</evidence>
<keyword evidence="6 8" id="KW-0472">Membrane</keyword>
<evidence type="ECO:0000259" key="9">
    <source>
        <dbReference type="Pfam" id="PF11203"/>
    </source>
</evidence>
<gene>
    <name evidence="10" type="primary">eccE</name>
    <name evidence="10" type="ORF">GIY30_05760</name>
</gene>
<evidence type="ECO:0000313" key="11">
    <source>
        <dbReference type="Proteomes" id="UP000475545"/>
    </source>
</evidence>
<evidence type="ECO:0000256" key="1">
    <source>
        <dbReference type="ARBA" id="ARBA00004236"/>
    </source>
</evidence>
<evidence type="ECO:0000313" key="10">
    <source>
        <dbReference type="EMBL" id="MXP20860.1"/>
    </source>
</evidence>
<dbReference type="Pfam" id="PF11203">
    <property type="entry name" value="EccE"/>
    <property type="match status" value="1"/>
</dbReference>